<evidence type="ECO:0000313" key="3">
    <source>
        <dbReference type="Proteomes" id="UP000824469"/>
    </source>
</evidence>
<dbReference type="Proteomes" id="UP000824469">
    <property type="component" value="Unassembled WGS sequence"/>
</dbReference>
<evidence type="ECO:0000313" key="2">
    <source>
        <dbReference type="EMBL" id="KAH9308953.1"/>
    </source>
</evidence>
<keyword evidence="3" id="KW-1185">Reference proteome</keyword>
<reference evidence="2 3" key="1">
    <citation type="journal article" date="2021" name="Nat. Plants">
        <title>The Taxus genome provides insights into paclitaxel biosynthesis.</title>
        <authorList>
            <person name="Xiong X."/>
            <person name="Gou J."/>
            <person name="Liao Q."/>
            <person name="Li Y."/>
            <person name="Zhou Q."/>
            <person name="Bi G."/>
            <person name="Li C."/>
            <person name="Du R."/>
            <person name="Wang X."/>
            <person name="Sun T."/>
            <person name="Guo L."/>
            <person name="Liang H."/>
            <person name="Lu P."/>
            <person name="Wu Y."/>
            <person name="Zhang Z."/>
            <person name="Ro D.K."/>
            <person name="Shang Y."/>
            <person name="Huang S."/>
            <person name="Yan J."/>
        </authorList>
    </citation>
    <scope>NUCLEOTIDE SEQUENCE [LARGE SCALE GENOMIC DNA]</scope>
    <source>
        <strain evidence="2">Ta-2019</strain>
    </source>
</reference>
<dbReference type="InterPro" id="IPR038595">
    <property type="entry name" value="LOR_sf"/>
</dbReference>
<gene>
    <name evidence="2" type="ORF">KI387_036864</name>
</gene>
<dbReference type="SUPFAM" id="SSF54518">
    <property type="entry name" value="Tubby C-terminal domain-like"/>
    <property type="match status" value="1"/>
</dbReference>
<name>A0AA38FUJ5_TAXCH</name>
<dbReference type="PANTHER" id="PTHR31087">
    <property type="match status" value="1"/>
</dbReference>
<comment type="similarity">
    <text evidence="1">Belongs to the LOR family.</text>
</comment>
<comment type="caution">
    <text evidence="2">The sequence shown here is derived from an EMBL/GenBank/DDBJ whole genome shotgun (WGS) entry which is preliminary data.</text>
</comment>
<proteinExistence type="inferred from homology"/>
<organism evidence="2 3">
    <name type="scientific">Taxus chinensis</name>
    <name type="common">Chinese yew</name>
    <name type="synonym">Taxus wallichiana var. chinensis</name>
    <dbReference type="NCBI Taxonomy" id="29808"/>
    <lineage>
        <taxon>Eukaryota</taxon>
        <taxon>Viridiplantae</taxon>
        <taxon>Streptophyta</taxon>
        <taxon>Embryophyta</taxon>
        <taxon>Tracheophyta</taxon>
        <taxon>Spermatophyta</taxon>
        <taxon>Pinopsida</taxon>
        <taxon>Pinidae</taxon>
        <taxon>Conifers II</taxon>
        <taxon>Cupressales</taxon>
        <taxon>Taxaceae</taxon>
        <taxon>Taxus</taxon>
    </lineage>
</organism>
<dbReference type="PANTHER" id="PTHR31087:SF161">
    <property type="entry name" value="TUBBY C 2 FAMILY PROTEIN"/>
    <property type="match status" value="1"/>
</dbReference>
<dbReference type="InterPro" id="IPR025659">
    <property type="entry name" value="Tubby-like_C"/>
</dbReference>
<sequence length="159" mass="17540">MELTMWKKTGEELTVTEACSGVVLFGLHRSGPSVKQTFLLKDKAGLPILTMRPQNIGTFHRQWKAMRPKSSNENTPFFTLKRSLTAGGSGFCVDVEVAAADYKERINDYYSIKGSVWDRSYTLYARCGNIAAQVTAKSEGGGKIMVEKGFDVGFMVAVI</sequence>
<dbReference type="AlphaFoldDB" id="A0AA38FUJ5"/>
<accession>A0AA38FUJ5</accession>
<evidence type="ECO:0000256" key="1">
    <source>
        <dbReference type="ARBA" id="ARBA00005437"/>
    </source>
</evidence>
<dbReference type="InterPro" id="IPR007612">
    <property type="entry name" value="LOR"/>
</dbReference>
<dbReference type="Pfam" id="PF04525">
    <property type="entry name" value="LOR"/>
    <property type="match status" value="1"/>
</dbReference>
<feature type="non-terminal residue" evidence="2">
    <location>
        <position position="1"/>
    </location>
</feature>
<dbReference type="EMBL" id="JAHRHJ020000007">
    <property type="protein sequence ID" value="KAH9308953.1"/>
    <property type="molecule type" value="Genomic_DNA"/>
</dbReference>
<protein>
    <submittedName>
        <fullName evidence="2">Uncharacterized protein</fullName>
    </submittedName>
</protein>
<dbReference type="Gene3D" id="2.40.160.200">
    <property type="entry name" value="LURP1-related"/>
    <property type="match status" value="1"/>
</dbReference>